<protein>
    <submittedName>
        <fullName evidence="5">FRAS1-related extracellular matrix protein 3</fullName>
    </submittedName>
</protein>
<keyword evidence="3" id="KW-0325">Glycoprotein</keyword>
<organism evidence="5 6">
    <name type="scientific">Fukomys damarensis</name>
    <name type="common">Damaraland mole rat</name>
    <name type="synonym">Cryptomys damarensis</name>
    <dbReference type="NCBI Taxonomy" id="885580"/>
    <lineage>
        <taxon>Eukaryota</taxon>
        <taxon>Metazoa</taxon>
        <taxon>Chordata</taxon>
        <taxon>Craniata</taxon>
        <taxon>Vertebrata</taxon>
        <taxon>Euteleostomi</taxon>
        <taxon>Mammalia</taxon>
        <taxon>Eutheria</taxon>
        <taxon>Euarchontoglires</taxon>
        <taxon>Glires</taxon>
        <taxon>Rodentia</taxon>
        <taxon>Hystricomorpha</taxon>
        <taxon>Bathyergidae</taxon>
        <taxon>Fukomys</taxon>
    </lineage>
</organism>
<dbReference type="PANTHER" id="PTHR45739">
    <property type="entry name" value="MATRIX PROTEIN, PUTATIVE-RELATED"/>
    <property type="match status" value="1"/>
</dbReference>
<dbReference type="EMBL" id="KN124698">
    <property type="protein sequence ID" value="KFO20591.1"/>
    <property type="molecule type" value="Genomic_DNA"/>
</dbReference>
<keyword evidence="6" id="KW-1185">Reference proteome</keyword>
<dbReference type="InterPro" id="IPR039005">
    <property type="entry name" value="CSPG_rpt"/>
</dbReference>
<evidence type="ECO:0000256" key="2">
    <source>
        <dbReference type="ARBA" id="ARBA00022737"/>
    </source>
</evidence>
<dbReference type="PANTHER" id="PTHR45739:SF5">
    <property type="entry name" value="FRAS1-RELATED EXTRACELLULAR MATRIX PROTEIN 3"/>
    <property type="match status" value="1"/>
</dbReference>
<dbReference type="AlphaFoldDB" id="A0A091DCQ8"/>
<evidence type="ECO:0000256" key="4">
    <source>
        <dbReference type="PROSITE-ProRule" id="PRU01201"/>
    </source>
</evidence>
<dbReference type="InterPro" id="IPR051561">
    <property type="entry name" value="FRAS1_ECM"/>
</dbReference>
<evidence type="ECO:0000256" key="1">
    <source>
        <dbReference type="ARBA" id="ARBA00022729"/>
    </source>
</evidence>
<evidence type="ECO:0000256" key="3">
    <source>
        <dbReference type="ARBA" id="ARBA00023180"/>
    </source>
</evidence>
<evidence type="ECO:0000313" key="6">
    <source>
        <dbReference type="Proteomes" id="UP000028990"/>
    </source>
</evidence>
<dbReference type="Pfam" id="PF16184">
    <property type="entry name" value="Cadherin_3"/>
    <property type="match status" value="2"/>
</dbReference>
<evidence type="ECO:0000313" key="5">
    <source>
        <dbReference type="EMBL" id="KFO20591.1"/>
    </source>
</evidence>
<proteinExistence type="predicted"/>
<dbReference type="GO" id="GO:0009653">
    <property type="term" value="P:anatomical structure morphogenesis"/>
    <property type="evidence" value="ECO:0007669"/>
    <property type="project" value="TreeGrafter"/>
</dbReference>
<dbReference type="PROSITE" id="PS51854">
    <property type="entry name" value="CSPG"/>
    <property type="match status" value="2"/>
</dbReference>
<name>A0A091DCQ8_FUKDA</name>
<reference evidence="5 6" key="1">
    <citation type="submission" date="2013-11" db="EMBL/GenBank/DDBJ databases">
        <title>The Damaraland mole rat (Fukomys damarensis) genome and evolution of African mole rats.</title>
        <authorList>
            <person name="Gladyshev V.N."/>
            <person name="Fang X."/>
        </authorList>
    </citation>
    <scope>NUCLEOTIDE SEQUENCE [LARGE SCALE GENOMIC DNA]</scope>
    <source>
        <tissue evidence="5">Liver</tissue>
    </source>
</reference>
<keyword evidence="1" id="KW-0732">Signal</keyword>
<accession>A0A091DCQ8</accession>
<keyword evidence="2" id="KW-0677">Repeat</keyword>
<sequence length="322" mass="36681">MEGRLFYLHLGPHSPQFVVAHLSFHVEDDHDAPNLSNQHYFTIQVQPADMLSPELDHGTTLQMTVHEYQLTHFQKKFLQYVDQDSDDQNLWYTLLTPPMDTHSNHQVQAGEIVLTDSPDLPIMHFTQAQKDLDEHLISYWHDGSGSTEDSFSLTVTGDMDNNFYVFLDTALETHTPQVMRIQITSADNKVPHIAINRGAPTLQHLHNGLVGFLITSKSLKAEDEDSPPRLLKYKVTKGPEQGFIVNTGLEEERTHVFTQADIDEMQICYVLKQGSNATRDVFYFSVEDSVDIQFHIVSNYVFSYSQPRQHVAYGSHPTQAVV</sequence>
<gene>
    <name evidence="5" type="ORF">H920_18051</name>
</gene>
<dbReference type="Proteomes" id="UP000028990">
    <property type="component" value="Unassembled WGS sequence"/>
</dbReference>
<feature type="repeat" description="CSPG" evidence="4">
    <location>
        <begin position="190"/>
        <end position="287"/>
    </location>
</feature>
<feature type="repeat" description="CSPG" evidence="4">
    <location>
        <begin position="52"/>
        <end position="156"/>
    </location>
</feature>